<dbReference type="Proteomes" id="UP000321595">
    <property type="component" value="Chromosome"/>
</dbReference>
<dbReference type="Pfam" id="PF22483">
    <property type="entry name" value="Mu-transpos_C_2"/>
    <property type="match status" value="1"/>
</dbReference>
<dbReference type="PANTHER" id="PTHR35004:SF8">
    <property type="entry name" value="TRANSPOSASE RV3428C-RELATED"/>
    <property type="match status" value="1"/>
</dbReference>
<evidence type="ECO:0000313" key="2">
    <source>
        <dbReference type="EMBL" id="QED28864.1"/>
    </source>
</evidence>
<evidence type="ECO:0000313" key="3">
    <source>
        <dbReference type="Proteomes" id="UP000321595"/>
    </source>
</evidence>
<name>A0A5B8XTH2_9DELT</name>
<accession>A0A5B8XTH2</accession>
<dbReference type="KEGG" id="bbae:FRD01_16775"/>
<dbReference type="RefSeq" id="WP_146961667.1">
    <property type="nucleotide sequence ID" value="NZ_CP042467.1"/>
</dbReference>
<evidence type="ECO:0000259" key="1">
    <source>
        <dbReference type="Pfam" id="PF22483"/>
    </source>
</evidence>
<gene>
    <name evidence="2" type="ORF">FRD01_16775</name>
</gene>
<dbReference type="AlphaFoldDB" id="A0A5B8XTH2"/>
<organism evidence="2 3">
    <name type="scientific">Microvenator marinus</name>
    <dbReference type="NCBI Taxonomy" id="2600177"/>
    <lineage>
        <taxon>Bacteria</taxon>
        <taxon>Deltaproteobacteria</taxon>
        <taxon>Bradymonadales</taxon>
        <taxon>Microvenatoraceae</taxon>
        <taxon>Microvenator</taxon>
    </lineage>
</organism>
<protein>
    <recommendedName>
        <fullName evidence="1">Transposase for insertion sequence element IS21-like C-terminal domain-containing protein</fullName>
    </recommendedName>
</protein>
<dbReference type="PANTHER" id="PTHR35004">
    <property type="entry name" value="TRANSPOSASE RV3428C-RELATED"/>
    <property type="match status" value="1"/>
</dbReference>
<dbReference type="OrthoDB" id="9798623at2"/>
<proteinExistence type="predicted"/>
<reference evidence="2 3" key="1">
    <citation type="submission" date="2019-08" db="EMBL/GenBank/DDBJ databases">
        <authorList>
            <person name="Liang Q."/>
        </authorList>
    </citation>
    <scope>NUCLEOTIDE SEQUENCE [LARGE SCALE GENOMIC DNA]</scope>
    <source>
        <strain evidence="2 3">V1718</strain>
    </source>
</reference>
<feature type="domain" description="Transposase for insertion sequence element IS21-like C-terminal" evidence="1">
    <location>
        <begin position="56"/>
        <end position="125"/>
    </location>
</feature>
<dbReference type="EMBL" id="CP042467">
    <property type="protein sequence ID" value="QED28864.1"/>
    <property type="molecule type" value="Genomic_DNA"/>
</dbReference>
<keyword evidence="3" id="KW-1185">Reference proteome</keyword>
<dbReference type="InterPro" id="IPR054353">
    <property type="entry name" value="IstA-like_C"/>
</dbReference>
<sequence>MKKNFFAPRQIETITDGNAQLIRWLESVANVRIHGTTREQPMVVFERDEADALLSLPLQRYARVIWKQCTVHPDSHIHFEKRLYSVPFKHIGQKVWVCAQDNTLIVWADDLRVATHVRRGPRYQTNDAHLPEWRREYRHQSRPWWENRARGISETLGDFVAEIFDLDDVAHQLRTVQAIVTHVAPFPVERINAACERARLYGNYTYPGIRNILRDGLDMAPAYETPFIHGRLDNPRFARSVDEIIGEEVHDERP</sequence>